<evidence type="ECO:0008006" key="2">
    <source>
        <dbReference type="Google" id="ProtNLM"/>
    </source>
</evidence>
<accession>X0W5C4</accession>
<name>X0W5C4_9ZZZZ</name>
<organism evidence="1">
    <name type="scientific">marine sediment metagenome</name>
    <dbReference type="NCBI Taxonomy" id="412755"/>
    <lineage>
        <taxon>unclassified sequences</taxon>
        <taxon>metagenomes</taxon>
        <taxon>ecological metagenomes</taxon>
    </lineage>
</organism>
<dbReference type="InterPro" id="IPR029063">
    <property type="entry name" value="SAM-dependent_MTases_sf"/>
</dbReference>
<dbReference type="Gene3D" id="3.40.50.150">
    <property type="entry name" value="Vaccinia Virus protein VP39"/>
    <property type="match status" value="1"/>
</dbReference>
<evidence type="ECO:0000313" key="1">
    <source>
        <dbReference type="EMBL" id="GAG07911.1"/>
    </source>
</evidence>
<protein>
    <recommendedName>
        <fullName evidence="2">Methyltransferase type 11 domain-containing protein</fullName>
    </recommendedName>
</protein>
<dbReference type="EMBL" id="BARS01020491">
    <property type="protein sequence ID" value="GAG07911.1"/>
    <property type="molecule type" value="Genomic_DNA"/>
</dbReference>
<reference evidence="1" key="1">
    <citation type="journal article" date="2014" name="Front. Microbiol.">
        <title>High frequency of phylogenetically diverse reductive dehalogenase-homologous genes in deep subseafloor sedimentary metagenomes.</title>
        <authorList>
            <person name="Kawai M."/>
            <person name="Futagami T."/>
            <person name="Toyoda A."/>
            <person name="Takaki Y."/>
            <person name="Nishi S."/>
            <person name="Hori S."/>
            <person name="Arai W."/>
            <person name="Tsubouchi T."/>
            <person name="Morono Y."/>
            <person name="Uchiyama I."/>
            <person name="Ito T."/>
            <person name="Fujiyama A."/>
            <person name="Inagaki F."/>
            <person name="Takami H."/>
        </authorList>
    </citation>
    <scope>NUCLEOTIDE SEQUENCE</scope>
    <source>
        <strain evidence="1">Expedition CK06-06</strain>
    </source>
</reference>
<dbReference type="SUPFAM" id="SSF53335">
    <property type="entry name" value="S-adenosyl-L-methionine-dependent methyltransferases"/>
    <property type="match status" value="1"/>
</dbReference>
<dbReference type="AlphaFoldDB" id="X0W5C4"/>
<gene>
    <name evidence="1" type="ORF">S01H1_33036</name>
</gene>
<proteinExistence type="predicted"/>
<sequence length="99" mass="11413">MMYIPNHQKPKVLSEAHRVLRLGGRLHIWDADIPGESDDKKHFVIPLKIVMPEETVETGYGTHLKKQTAQTIRELAEETGFKTTKVETGEHTFYLELEK</sequence>
<comment type="caution">
    <text evidence="1">The sequence shown here is derived from an EMBL/GenBank/DDBJ whole genome shotgun (WGS) entry which is preliminary data.</text>
</comment>